<protein>
    <submittedName>
        <fullName evidence="1">Uncharacterized protein</fullName>
    </submittedName>
</protein>
<keyword evidence="2" id="KW-1185">Reference proteome</keyword>
<organism evidence="1 2">
    <name type="scientific">Cinchona calisaya</name>
    <dbReference type="NCBI Taxonomy" id="153742"/>
    <lineage>
        <taxon>Eukaryota</taxon>
        <taxon>Viridiplantae</taxon>
        <taxon>Streptophyta</taxon>
        <taxon>Embryophyta</taxon>
        <taxon>Tracheophyta</taxon>
        <taxon>Spermatophyta</taxon>
        <taxon>Magnoliopsida</taxon>
        <taxon>eudicotyledons</taxon>
        <taxon>Gunneridae</taxon>
        <taxon>Pentapetalae</taxon>
        <taxon>asterids</taxon>
        <taxon>lamiids</taxon>
        <taxon>Gentianales</taxon>
        <taxon>Rubiaceae</taxon>
        <taxon>Cinchonoideae</taxon>
        <taxon>Cinchoneae</taxon>
        <taxon>Cinchona</taxon>
    </lineage>
</organism>
<proteinExistence type="predicted"/>
<name>A0ABD2Y542_9GENT</name>
<evidence type="ECO:0000313" key="1">
    <source>
        <dbReference type="EMBL" id="KAL3502641.1"/>
    </source>
</evidence>
<comment type="caution">
    <text evidence="1">The sequence shown here is derived from an EMBL/GenBank/DDBJ whole genome shotgun (WGS) entry which is preliminary data.</text>
</comment>
<dbReference type="Proteomes" id="UP001630127">
    <property type="component" value="Unassembled WGS sequence"/>
</dbReference>
<evidence type="ECO:0000313" key="2">
    <source>
        <dbReference type="Proteomes" id="UP001630127"/>
    </source>
</evidence>
<sequence>MHCLLSMGQILAPLYAIYRKNFDIKPGLLQTMQQLAMSSGSSHKDPNLHLPNSKEICNIFKKRRECRCVQTENVPFFSKGQSQGMAVRIPTGAFITWDGLAQSFITKYFLLSKTEKLRNNITSFG</sequence>
<dbReference type="AlphaFoldDB" id="A0ABD2Y542"/>
<dbReference type="EMBL" id="JBJUIK010000015">
    <property type="protein sequence ID" value="KAL3502641.1"/>
    <property type="molecule type" value="Genomic_DNA"/>
</dbReference>
<reference evidence="1 2" key="1">
    <citation type="submission" date="2024-11" db="EMBL/GenBank/DDBJ databases">
        <title>A near-complete genome assembly of Cinchona calisaya.</title>
        <authorList>
            <person name="Lian D.C."/>
            <person name="Zhao X.W."/>
            <person name="Wei L."/>
        </authorList>
    </citation>
    <scope>NUCLEOTIDE SEQUENCE [LARGE SCALE GENOMIC DNA]</scope>
    <source>
        <tissue evidence="1">Nenye</tissue>
    </source>
</reference>
<accession>A0ABD2Y542</accession>
<gene>
    <name evidence="1" type="ORF">ACH5RR_037090</name>
</gene>